<comment type="function">
    <text evidence="14">Bifunctional enzyme that catalyzes the formation of 4-diphosphocytidyl-2-C-methyl-D-erythritol from CTP and 2-C-methyl-D-erythritol 4-phosphate (MEP) (IspD), and catalyzes the conversion of 4-diphosphocytidyl-2-C-methyl-D-erythritol 2-phosphate (CDP-ME2P) to 2-C-methyl-D-erythritol 2,4-cyclodiphosphate (ME-CPP) with a corresponding release of cytidine 5-monophosphate (CMP) (IspF).</text>
</comment>
<dbReference type="EC" id="2.7.7.60" evidence="14"/>
<comment type="similarity">
    <text evidence="6">Belongs to the IspF family.</text>
</comment>
<dbReference type="Pfam" id="PF02542">
    <property type="entry name" value="YgbB"/>
    <property type="match status" value="1"/>
</dbReference>
<dbReference type="Gene3D" id="3.30.1330.50">
    <property type="entry name" value="2-C-methyl-D-erythritol 2,4-cyclodiphosphate synthase"/>
    <property type="match status" value="1"/>
</dbReference>
<keyword evidence="13 14" id="KW-0511">Multifunctional enzyme</keyword>
<dbReference type="InterPro" id="IPR026596">
    <property type="entry name" value="IspD/F"/>
</dbReference>
<dbReference type="InterPro" id="IPR034683">
    <property type="entry name" value="IspD/TarI"/>
</dbReference>
<comment type="catalytic activity">
    <reaction evidence="1 14">
        <text>4-CDP-2-C-methyl-D-erythritol 2-phosphate = 2-C-methyl-D-erythritol 2,4-cyclic diphosphate + CMP</text>
        <dbReference type="Rhea" id="RHEA:23864"/>
        <dbReference type="ChEBI" id="CHEBI:57919"/>
        <dbReference type="ChEBI" id="CHEBI:58483"/>
        <dbReference type="ChEBI" id="CHEBI:60377"/>
        <dbReference type="EC" id="4.6.1.12"/>
    </reaction>
</comment>
<dbReference type="NCBIfam" id="TIGR00453">
    <property type="entry name" value="ispD"/>
    <property type="match status" value="1"/>
</dbReference>
<organism evidence="16 17">
    <name type="scientific">Oharaeibacter diazotrophicus</name>
    <dbReference type="NCBI Taxonomy" id="1920512"/>
    <lineage>
        <taxon>Bacteria</taxon>
        <taxon>Pseudomonadati</taxon>
        <taxon>Pseudomonadota</taxon>
        <taxon>Alphaproteobacteria</taxon>
        <taxon>Hyphomicrobiales</taxon>
        <taxon>Pleomorphomonadaceae</taxon>
        <taxon>Oharaeibacter</taxon>
    </lineage>
</organism>
<dbReference type="PROSITE" id="PS01295">
    <property type="entry name" value="ISPD"/>
    <property type="match status" value="1"/>
</dbReference>
<dbReference type="CDD" id="cd00554">
    <property type="entry name" value="MECDP_synthase"/>
    <property type="match status" value="1"/>
</dbReference>
<dbReference type="InterPro" id="IPR036571">
    <property type="entry name" value="MECDP_synthase_sf"/>
</dbReference>
<dbReference type="Proteomes" id="UP000294547">
    <property type="component" value="Unassembled WGS sequence"/>
</dbReference>
<evidence type="ECO:0000256" key="10">
    <source>
        <dbReference type="ARBA" id="ARBA00022723"/>
    </source>
</evidence>
<keyword evidence="17" id="KW-1185">Reference proteome</keyword>
<feature type="binding site" evidence="14">
    <location>
        <begin position="375"/>
        <end position="378"/>
    </location>
    <ligand>
        <name>4-CDP-2-C-methyl-D-erythritol 2-phosphate</name>
        <dbReference type="ChEBI" id="CHEBI:57919"/>
    </ligand>
</feature>
<dbReference type="HAMAP" id="MF_01520">
    <property type="entry name" value="IspDF"/>
    <property type="match status" value="1"/>
</dbReference>
<evidence type="ECO:0000256" key="2">
    <source>
        <dbReference type="ARBA" id="ARBA00001282"/>
    </source>
</evidence>
<evidence type="ECO:0000256" key="5">
    <source>
        <dbReference type="ARBA" id="ARBA00004787"/>
    </source>
</evidence>
<comment type="similarity">
    <text evidence="14">In the C-terminal section; belongs to the IspF family.</text>
</comment>
<dbReference type="HAMAP" id="MF_00107">
    <property type="entry name" value="IspF"/>
    <property type="match status" value="1"/>
</dbReference>
<evidence type="ECO:0000256" key="13">
    <source>
        <dbReference type="ARBA" id="ARBA00023268"/>
    </source>
</evidence>
<feature type="binding site" evidence="14">
    <location>
        <position position="251"/>
    </location>
    <ligand>
        <name>a divalent metal cation</name>
        <dbReference type="ChEBI" id="CHEBI:60240"/>
    </ligand>
</feature>
<keyword evidence="10 14" id="KW-0479">Metal-binding</keyword>
<dbReference type="RefSeq" id="WP_321184112.1">
    <property type="nucleotide sequence ID" value="NZ_BSPM01000008.1"/>
</dbReference>
<dbReference type="FunFam" id="3.90.550.10:FF:000003">
    <property type="entry name" value="2-C-methyl-D-erythritol 4-phosphate cytidylyltransferase"/>
    <property type="match status" value="1"/>
</dbReference>
<accession>A0A4R6RJV5</accession>
<evidence type="ECO:0000256" key="3">
    <source>
        <dbReference type="ARBA" id="ARBA00001968"/>
    </source>
</evidence>
<dbReference type="GO" id="GO:0008685">
    <property type="term" value="F:2-C-methyl-D-erythritol 2,4-cyclodiphosphate synthase activity"/>
    <property type="evidence" value="ECO:0007669"/>
    <property type="project" value="UniProtKB-UniRule"/>
</dbReference>
<proteinExistence type="inferred from homology"/>
<dbReference type="PANTHER" id="PTHR43181">
    <property type="entry name" value="2-C-METHYL-D-ERYTHRITOL 2,4-CYCLODIPHOSPHATE SYNTHASE, CHLOROPLASTIC"/>
    <property type="match status" value="1"/>
</dbReference>
<evidence type="ECO:0000259" key="15">
    <source>
        <dbReference type="Pfam" id="PF02542"/>
    </source>
</evidence>
<evidence type="ECO:0000313" key="16">
    <source>
        <dbReference type="EMBL" id="TDP86859.1"/>
    </source>
</evidence>
<feature type="binding site" evidence="14">
    <location>
        <begin position="299"/>
        <end position="301"/>
    </location>
    <ligand>
        <name>4-CDP-2-C-methyl-D-erythritol 2-phosphate</name>
        <dbReference type="ChEBI" id="CHEBI:57919"/>
    </ligand>
</feature>
<dbReference type="Pfam" id="PF01128">
    <property type="entry name" value="IspD"/>
    <property type="match status" value="1"/>
</dbReference>
<dbReference type="GO" id="GO:0050518">
    <property type="term" value="F:2-C-methyl-D-erythritol 4-phosphate cytidylyltransferase activity"/>
    <property type="evidence" value="ECO:0007669"/>
    <property type="project" value="UniProtKB-UniRule"/>
</dbReference>
<feature type="binding site" evidence="14">
    <location>
        <position position="385"/>
    </location>
    <ligand>
        <name>4-CDP-2-C-methyl-D-erythritol 2-phosphate</name>
        <dbReference type="ChEBI" id="CHEBI:57919"/>
    </ligand>
</feature>
<dbReference type="EMBL" id="SNXY01000006">
    <property type="protein sequence ID" value="TDP86859.1"/>
    <property type="molecule type" value="Genomic_DNA"/>
</dbReference>
<dbReference type="InterPro" id="IPR003526">
    <property type="entry name" value="MECDP_synthase"/>
</dbReference>
<keyword evidence="11 14" id="KW-0414">Isoprene biosynthesis</keyword>
<feature type="site" description="Positions MEP for the nucleophilic attack" evidence="14">
    <location>
        <position position="219"/>
    </location>
</feature>
<feature type="binding site" evidence="14">
    <location>
        <begin position="277"/>
        <end position="278"/>
    </location>
    <ligand>
        <name>4-CDP-2-C-methyl-D-erythritol 2-phosphate</name>
        <dbReference type="ChEBI" id="CHEBI:57919"/>
    </ligand>
</feature>
<feature type="binding site" evidence="14">
    <location>
        <begin position="251"/>
        <end position="253"/>
    </location>
    <ligand>
        <name>4-CDP-2-C-methyl-D-erythritol 2-phosphate</name>
        <dbReference type="ChEBI" id="CHEBI:57919"/>
    </ligand>
</feature>
<dbReference type="AlphaFoldDB" id="A0A4R6RJV5"/>
<feature type="region of interest" description="2-C-methyl-D-erythritol 2,4-cyclodiphosphate synthase" evidence="14">
    <location>
        <begin position="245"/>
        <end position="407"/>
    </location>
</feature>
<evidence type="ECO:0000256" key="4">
    <source>
        <dbReference type="ARBA" id="ARBA00004709"/>
    </source>
</evidence>
<dbReference type="Gene3D" id="3.90.550.10">
    <property type="entry name" value="Spore Coat Polysaccharide Biosynthesis Protein SpsA, Chain A"/>
    <property type="match status" value="1"/>
</dbReference>
<dbReference type="SUPFAM" id="SSF53448">
    <property type="entry name" value="Nucleotide-diphospho-sugar transferases"/>
    <property type="match status" value="1"/>
</dbReference>
<dbReference type="PROSITE" id="PS01350">
    <property type="entry name" value="ISPF"/>
    <property type="match status" value="1"/>
</dbReference>
<comment type="caution">
    <text evidence="14">Lacks conserved residue(s) required for the propagation of feature annotation.</text>
</comment>
<evidence type="ECO:0000256" key="12">
    <source>
        <dbReference type="ARBA" id="ARBA00023239"/>
    </source>
</evidence>
<feature type="site" description="Transition state stabilizer" evidence="14">
    <location>
        <position position="27"/>
    </location>
</feature>
<comment type="cofactor">
    <cofactor evidence="3 14">
        <name>a divalent metal cation</name>
        <dbReference type="ChEBI" id="CHEBI:60240"/>
    </cofactor>
</comment>
<evidence type="ECO:0000313" key="17">
    <source>
        <dbReference type="Proteomes" id="UP000294547"/>
    </source>
</evidence>
<dbReference type="NCBIfam" id="TIGR00151">
    <property type="entry name" value="ispF"/>
    <property type="match status" value="1"/>
</dbReference>
<dbReference type="HAMAP" id="MF_00108">
    <property type="entry name" value="IspD"/>
    <property type="match status" value="1"/>
</dbReference>
<dbReference type="UniPathway" id="UPA00056">
    <property type="reaction ID" value="UER00093"/>
</dbReference>
<dbReference type="InterPro" id="IPR018294">
    <property type="entry name" value="ISPD_synthase_CS"/>
</dbReference>
<dbReference type="InterPro" id="IPR020555">
    <property type="entry name" value="MECDP_synthase_CS"/>
</dbReference>
<dbReference type="EC" id="4.6.1.12" evidence="14"/>
<dbReference type="GO" id="GO:0016114">
    <property type="term" value="P:terpenoid biosynthetic process"/>
    <property type="evidence" value="ECO:0007669"/>
    <property type="project" value="InterPro"/>
</dbReference>
<reference evidence="16 17" key="1">
    <citation type="submission" date="2019-03" db="EMBL/GenBank/DDBJ databases">
        <title>Genomic Encyclopedia of Type Strains, Phase IV (KMG-IV): sequencing the most valuable type-strain genomes for metagenomic binning, comparative biology and taxonomic classification.</title>
        <authorList>
            <person name="Goeker M."/>
        </authorList>
    </citation>
    <scope>NUCLEOTIDE SEQUENCE [LARGE SCALE GENOMIC DNA]</scope>
    <source>
        <strain evidence="16 17">DSM 102969</strain>
    </source>
</reference>
<feature type="site" description="Transition state stabilizer" evidence="14">
    <location>
        <position position="277"/>
    </location>
</feature>
<comment type="catalytic activity">
    <reaction evidence="2 14">
        <text>2-C-methyl-D-erythritol 4-phosphate + CTP + H(+) = 4-CDP-2-C-methyl-D-erythritol + diphosphate</text>
        <dbReference type="Rhea" id="RHEA:13429"/>
        <dbReference type="ChEBI" id="CHEBI:15378"/>
        <dbReference type="ChEBI" id="CHEBI:33019"/>
        <dbReference type="ChEBI" id="CHEBI:37563"/>
        <dbReference type="ChEBI" id="CHEBI:57823"/>
        <dbReference type="ChEBI" id="CHEBI:58262"/>
        <dbReference type="EC" id="2.7.7.60"/>
    </reaction>
</comment>
<keyword evidence="12 14" id="KW-0456">Lyase</keyword>
<feature type="binding site" evidence="14">
    <location>
        <position position="285"/>
    </location>
    <ligand>
        <name>a divalent metal cation</name>
        <dbReference type="ChEBI" id="CHEBI:60240"/>
    </ligand>
</feature>
<feature type="site" description="Transition state stabilizer" evidence="14">
    <location>
        <position position="376"/>
    </location>
</feature>
<dbReference type="InterPro" id="IPR001228">
    <property type="entry name" value="IspD"/>
</dbReference>
<comment type="pathway">
    <text evidence="4 14">Isoprenoid biosynthesis; isopentenyl diphosphate biosynthesis via DXP pathway; isopentenyl diphosphate from 1-deoxy-D-xylulose 5-phosphate: step 4/6.</text>
</comment>
<dbReference type="GO" id="GO:0019288">
    <property type="term" value="P:isopentenyl diphosphate biosynthetic process, methylerythritol 4-phosphate pathway"/>
    <property type="evidence" value="ECO:0007669"/>
    <property type="project" value="UniProtKB-UniRule"/>
</dbReference>
<sequence>MAISSPRVAVVVVAGGRGLRAGGEVPKQYRLLGGRPVIARTIGAFLAHPAVATILPVIHPDDAALYAAAASGWRDPAGRVRAPVLGGAERQASVRAGLEALAADAPDLVLIHDAVRPFVTPAAVDAAIAALADHVAVVVGTPVVDTVNRTDAAGAVVETVPREGLWRAATPQGFRFSAILAAHRAAAAAGRNGFTDDGAVAAAAGHAVHMVAIAEGNVKLTTPADFAAAEARLAAETFLRLPDVRVGVGYDVHALEPGDAVWLGGVRIPHDHRLKGHSDADAALHALTDAILGAIGDGDIGRHFPPSDERWRGAASSLFLADAVRRVRERGGVVAHCDVAIVAEAPKIGPHREAMRAAIAAACGIPVDRVGVKATTNEGLGFTGRREGIAAIATATIRLPLPEDDAS</sequence>
<gene>
    <name evidence="14" type="primary">ispDF</name>
    <name evidence="16" type="ORF">EDD54_0743</name>
</gene>
<keyword evidence="8 14" id="KW-0808">Transferase</keyword>
<name>A0A4R6RJV5_9HYPH</name>
<evidence type="ECO:0000256" key="8">
    <source>
        <dbReference type="ARBA" id="ARBA00022679"/>
    </source>
</evidence>
<evidence type="ECO:0000256" key="11">
    <source>
        <dbReference type="ARBA" id="ARBA00023229"/>
    </source>
</evidence>
<feature type="site" description="Transition state stabilizer" evidence="14">
    <location>
        <position position="20"/>
    </location>
</feature>
<comment type="caution">
    <text evidence="16">The sequence shown here is derived from an EMBL/GenBank/DDBJ whole genome shotgun (WGS) entry which is preliminary data.</text>
</comment>
<feature type="binding site" evidence="14">
    <location>
        <position position="382"/>
    </location>
    <ligand>
        <name>4-CDP-2-C-methyl-D-erythritol 2-phosphate</name>
        <dbReference type="ChEBI" id="CHEBI:57919"/>
    </ligand>
</feature>
<dbReference type="NCBIfam" id="NF006899">
    <property type="entry name" value="PRK09382.1"/>
    <property type="match status" value="1"/>
</dbReference>
<evidence type="ECO:0000256" key="9">
    <source>
        <dbReference type="ARBA" id="ARBA00022695"/>
    </source>
</evidence>
<evidence type="ECO:0000256" key="7">
    <source>
        <dbReference type="ARBA" id="ARBA00009789"/>
    </source>
</evidence>
<feature type="domain" description="2-C-methyl-D-erythritol 2,4-cyclodiphosphate synthase" evidence="15">
    <location>
        <begin position="244"/>
        <end position="397"/>
    </location>
</feature>
<protein>
    <recommendedName>
        <fullName evidence="14">Bifunctional enzyme IspD/IspF</fullName>
    </recommendedName>
    <domain>
        <recommendedName>
            <fullName evidence="14">2-C-methyl-D-erythritol 4-phosphate cytidylyltransferase</fullName>
            <ecNumber evidence="14">2.7.7.60</ecNumber>
        </recommendedName>
        <alternativeName>
            <fullName evidence="14">4-diphosphocytidyl-2C-methyl-D-erythritol synthase</fullName>
        </alternativeName>
        <alternativeName>
            <fullName evidence="14">MEP cytidylyltransferase</fullName>
            <shortName evidence="14">MCT</shortName>
        </alternativeName>
    </domain>
    <domain>
        <recommendedName>
            <fullName evidence="14">2-C-methyl-D-erythritol 2,4-cyclodiphosphate synthase</fullName>
            <shortName evidence="14">MECDP-synthase</shortName>
            <shortName evidence="14">MECPP-synthase</shortName>
            <shortName evidence="14">MECPS</shortName>
            <ecNumber evidence="14">4.6.1.12</ecNumber>
        </recommendedName>
    </domain>
</protein>
<keyword evidence="9 14" id="KW-0548">Nucleotidyltransferase</keyword>
<comment type="similarity">
    <text evidence="7">Belongs to the IspD/TarI cytidylyltransferase family. IspD subfamily.</text>
</comment>
<evidence type="ECO:0000256" key="6">
    <source>
        <dbReference type="ARBA" id="ARBA00008480"/>
    </source>
</evidence>
<feature type="binding site" evidence="14">
    <location>
        <position position="253"/>
    </location>
    <ligand>
        <name>a divalent metal cation</name>
        <dbReference type="ChEBI" id="CHEBI:60240"/>
    </ligand>
</feature>
<comment type="similarity">
    <text evidence="14">In the N-terminal section; belongs to the IspD/TarI cytidylyltransferase family. IspD subfamily.</text>
</comment>
<comment type="pathway">
    <text evidence="5 14">Isoprenoid biosynthesis; isopentenyl diphosphate biosynthesis via DXP pathway; isopentenyl diphosphate from 1-deoxy-D-xylulose 5-phosphate: step 2/6.</text>
</comment>
<evidence type="ECO:0000256" key="1">
    <source>
        <dbReference type="ARBA" id="ARBA00000200"/>
    </source>
</evidence>
<evidence type="ECO:0000256" key="14">
    <source>
        <dbReference type="HAMAP-Rule" id="MF_01520"/>
    </source>
</evidence>
<dbReference type="GO" id="GO:0046872">
    <property type="term" value="F:metal ion binding"/>
    <property type="evidence" value="ECO:0007669"/>
    <property type="project" value="UniProtKB-KW"/>
</dbReference>
<feature type="site" description="Positions MEP for the nucleophilic attack" evidence="14">
    <location>
        <position position="162"/>
    </location>
</feature>
<feature type="region of interest" description="2-C-methyl-D-erythritol 4-phosphate cytidylyltransferase" evidence="14">
    <location>
        <begin position="1"/>
        <end position="244"/>
    </location>
</feature>
<dbReference type="SUPFAM" id="SSF69765">
    <property type="entry name" value="IpsF-like"/>
    <property type="match status" value="1"/>
</dbReference>
<dbReference type="InterPro" id="IPR029044">
    <property type="entry name" value="Nucleotide-diphossugar_trans"/>
</dbReference>
<dbReference type="PANTHER" id="PTHR43181:SF1">
    <property type="entry name" value="2-C-METHYL-D-ERYTHRITOL 2,4-CYCLODIPHOSPHATE SYNTHASE, CHLOROPLASTIC"/>
    <property type="match status" value="1"/>
</dbReference>